<feature type="transmembrane region" description="Helical" evidence="14">
    <location>
        <begin position="57"/>
        <end position="76"/>
    </location>
</feature>
<accession>A0A2G5BF25</accession>
<dbReference type="PROSITE" id="PS51751">
    <property type="entry name" value="EXPERA"/>
    <property type="match status" value="1"/>
</dbReference>
<evidence type="ECO:0000313" key="16">
    <source>
        <dbReference type="EMBL" id="PIA17615.1"/>
    </source>
</evidence>
<evidence type="ECO:0000256" key="3">
    <source>
        <dbReference type="ARBA" id="ARBA00022516"/>
    </source>
</evidence>
<evidence type="ECO:0000256" key="13">
    <source>
        <dbReference type="PROSITE-ProRule" id="PRU01087"/>
    </source>
</evidence>
<reference evidence="16 17" key="1">
    <citation type="journal article" date="2015" name="Genome Biol. Evol.">
        <title>Phylogenomic analyses indicate that early fungi evolved digesting cell walls of algal ancestors of land plants.</title>
        <authorList>
            <person name="Chang Y."/>
            <person name="Wang S."/>
            <person name="Sekimoto S."/>
            <person name="Aerts A.L."/>
            <person name="Choi C."/>
            <person name="Clum A."/>
            <person name="LaButti K.M."/>
            <person name="Lindquist E.A."/>
            <person name="Yee Ngan C."/>
            <person name="Ohm R.A."/>
            <person name="Salamov A.A."/>
            <person name="Grigoriev I.V."/>
            <person name="Spatafora J.W."/>
            <person name="Berbee M.L."/>
        </authorList>
    </citation>
    <scope>NUCLEOTIDE SEQUENCE [LARGE SCALE GENOMIC DNA]</scope>
    <source>
        <strain evidence="16 17">NRRL 1564</strain>
    </source>
</reference>
<feature type="transmembrane region" description="Helical" evidence="14">
    <location>
        <begin position="114"/>
        <end position="134"/>
    </location>
</feature>
<keyword evidence="7" id="KW-0756">Sterol biosynthesis</keyword>
<dbReference type="Proteomes" id="UP000242474">
    <property type="component" value="Unassembled WGS sequence"/>
</dbReference>
<dbReference type="Pfam" id="PF05241">
    <property type="entry name" value="EBP"/>
    <property type="match status" value="1"/>
</dbReference>
<dbReference type="PANTHER" id="PTHR14207">
    <property type="entry name" value="STEROL ISOMERASE"/>
    <property type="match status" value="1"/>
</dbReference>
<dbReference type="GO" id="GO:0005783">
    <property type="term" value="C:endoplasmic reticulum"/>
    <property type="evidence" value="ECO:0007669"/>
    <property type="project" value="TreeGrafter"/>
</dbReference>
<keyword evidence="10" id="KW-1207">Sterol metabolism</keyword>
<dbReference type="InterPro" id="IPR007905">
    <property type="entry name" value="EBP"/>
</dbReference>
<evidence type="ECO:0000256" key="9">
    <source>
        <dbReference type="ARBA" id="ARBA00023136"/>
    </source>
</evidence>
<dbReference type="GO" id="GO:0016020">
    <property type="term" value="C:membrane"/>
    <property type="evidence" value="ECO:0007669"/>
    <property type="project" value="UniProtKB-SubCell"/>
</dbReference>
<evidence type="ECO:0000256" key="7">
    <source>
        <dbReference type="ARBA" id="ARBA00023011"/>
    </source>
</evidence>
<keyword evidence="17" id="KW-1185">Reference proteome</keyword>
<sequence length="222" mass="24892">MHTHPYFPPSLELEGYVAPTWSATALLTTMGGVVGLLLITTYLIFYQKQHSRGRLSTADMTAAMWFVLCGSMHSGFELYYLVHFRSIASTQSILGDMWKEYAKSDSRYLSQSTMVLALETITVTVIGPLCWGAAYGIWSQRLAVRYLCQLAASVLHLYSVLVYYGTELLSPESNCRPEAQYFFGYFVLANLPWVLVPLYLAISSTSRICHSMRVARQATHGA</sequence>
<protein>
    <recommendedName>
        <fullName evidence="15">EXPERA domain-containing protein</fullName>
    </recommendedName>
</protein>
<evidence type="ECO:0000256" key="4">
    <source>
        <dbReference type="ARBA" id="ARBA00022692"/>
    </source>
</evidence>
<evidence type="ECO:0000256" key="6">
    <source>
        <dbReference type="ARBA" id="ARBA00022989"/>
    </source>
</evidence>
<dbReference type="OrthoDB" id="58557at2759"/>
<dbReference type="PANTHER" id="PTHR14207:SF0">
    <property type="entry name" value="3-BETA-HYDROXYSTEROID-DELTA(8),DELTA(7)-ISOMERASE"/>
    <property type="match status" value="1"/>
</dbReference>
<keyword evidence="3" id="KW-0444">Lipid biosynthesis</keyword>
<evidence type="ECO:0000256" key="8">
    <source>
        <dbReference type="ARBA" id="ARBA00023098"/>
    </source>
</evidence>
<proteinExistence type="inferred from homology"/>
<keyword evidence="12" id="KW-0413">Isomerase</keyword>
<keyword evidence="6 13" id="KW-1133">Transmembrane helix</keyword>
<keyword evidence="11" id="KW-0753">Steroid metabolism</keyword>
<evidence type="ECO:0000313" key="17">
    <source>
        <dbReference type="Proteomes" id="UP000242474"/>
    </source>
</evidence>
<feature type="domain" description="EXPERA" evidence="15">
    <location>
        <begin position="58"/>
        <end position="201"/>
    </location>
</feature>
<dbReference type="EMBL" id="KZ303493">
    <property type="protein sequence ID" value="PIA17615.1"/>
    <property type="molecule type" value="Genomic_DNA"/>
</dbReference>
<evidence type="ECO:0000256" key="5">
    <source>
        <dbReference type="ARBA" id="ARBA00022955"/>
    </source>
</evidence>
<keyword evidence="4 13" id="KW-0812">Transmembrane</keyword>
<dbReference type="GO" id="GO:0047750">
    <property type="term" value="F:cholestenol delta-isomerase activity"/>
    <property type="evidence" value="ECO:0007669"/>
    <property type="project" value="InterPro"/>
</dbReference>
<evidence type="ECO:0000256" key="2">
    <source>
        <dbReference type="ARBA" id="ARBA00008337"/>
    </source>
</evidence>
<evidence type="ECO:0000259" key="15">
    <source>
        <dbReference type="PROSITE" id="PS51751"/>
    </source>
</evidence>
<keyword evidence="9 13" id="KW-0472">Membrane</keyword>
<dbReference type="AlphaFoldDB" id="A0A2G5BF25"/>
<dbReference type="GO" id="GO:0000247">
    <property type="term" value="F:C-8 sterol isomerase activity"/>
    <property type="evidence" value="ECO:0007669"/>
    <property type="project" value="TreeGrafter"/>
</dbReference>
<name>A0A2G5BF25_COERN</name>
<dbReference type="STRING" id="763665.A0A2G5BF25"/>
<evidence type="ECO:0000256" key="10">
    <source>
        <dbReference type="ARBA" id="ARBA00023166"/>
    </source>
</evidence>
<evidence type="ECO:0000256" key="12">
    <source>
        <dbReference type="ARBA" id="ARBA00023235"/>
    </source>
</evidence>
<comment type="subcellular location">
    <subcellularLocation>
        <location evidence="1">Membrane</location>
        <topology evidence="1">Multi-pass membrane protein</topology>
    </subcellularLocation>
</comment>
<keyword evidence="5" id="KW-0752">Steroid biosynthesis</keyword>
<organism evidence="16 17">
    <name type="scientific">Coemansia reversa (strain ATCC 12441 / NRRL 1564)</name>
    <dbReference type="NCBI Taxonomy" id="763665"/>
    <lineage>
        <taxon>Eukaryota</taxon>
        <taxon>Fungi</taxon>
        <taxon>Fungi incertae sedis</taxon>
        <taxon>Zoopagomycota</taxon>
        <taxon>Kickxellomycotina</taxon>
        <taxon>Kickxellomycetes</taxon>
        <taxon>Kickxellales</taxon>
        <taxon>Kickxellaceae</taxon>
        <taxon>Coemansia</taxon>
    </lineage>
</organism>
<evidence type="ECO:0000256" key="14">
    <source>
        <dbReference type="SAM" id="Phobius"/>
    </source>
</evidence>
<dbReference type="GO" id="GO:0004769">
    <property type="term" value="F:steroid Delta-isomerase activity"/>
    <property type="evidence" value="ECO:0007669"/>
    <property type="project" value="TreeGrafter"/>
</dbReference>
<dbReference type="GO" id="GO:0016126">
    <property type="term" value="P:sterol biosynthetic process"/>
    <property type="evidence" value="ECO:0007669"/>
    <property type="project" value="UniProtKB-KW"/>
</dbReference>
<comment type="similarity">
    <text evidence="2">Belongs to the EBP family.</text>
</comment>
<feature type="transmembrane region" description="Helical" evidence="14">
    <location>
        <begin position="181"/>
        <end position="202"/>
    </location>
</feature>
<gene>
    <name evidence="16" type="ORF">COEREDRAFT_80316</name>
</gene>
<dbReference type="InterPro" id="IPR033118">
    <property type="entry name" value="EXPERA"/>
</dbReference>
<feature type="transmembrane region" description="Helical" evidence="14">
    <location>
        <begin position="146"/>
        <end position="166"/>
    </location>
</feature>
<keyword evidence="8" id="KW-0443">Lipid metabolism</keyword>
<evidence type="ECO:0000256" key="11">
    <source>
        <dbReference type="ARBA" id="ARBA00023221"/>
    </source>
</evidence>
<feature type="transmembrane region" description="Helical" evidence="14">
    <location>
        <begin position="20"/>
        <end position="45"/>
    </location>
</feature>
<evidence type="ECO:0000256" key="1">
    <source>
        <dbReference type="ARBA" id="ARBA00004141"/>
    </source>
</evidence>